<protein>
    <submittedName>
        <fullName evidence="1">Uncharacterized protein</fullName>
    </submittedName>
</protein>
<proteinExistence type="predicted"/>
<evidence type="ECO:0000313" key="2">
    <source>
        <dbReference type="Proteomes" id="UP001064048"/>
    </source>
</evidence>
<comment type="caution">
    <text evidence="1">The sequence shown here is derived from an EMBL/GenBank/DDBJ whole genome shotgun (WGS) entry which is preliminary data.</text>
</comment>
<keyword evidence="2" id="KW-1185">Reference proteome</keyword>
<dbReference type="EMBL" id="CM046129">
    <property type="protein sequence ID" value="KAI8433703.1"/>
    <property type="molecule type" value="Genomic_DNA"/>
</dbReference>
<accession>A0ACC0KBN3</accession>
<organism evidence="1 2">
    <name type="scientific">Choristoneura fumiferana</name>
    <name type="common">Spruce budworm moth</name>
    <name type="synonym">Archips fumiferana</name>
    <dbReference type="NCBI Taxonomy" id="7141"/>
    <lineage>
        <taxon>Eukaryota</taxon>
        <taxon>Metazoa</taxon>
        <taxon>Ecdysozoa</taxon>
        <taxon>Arthropoda</taxon>
        <taxon>Hexapoda</taxon>
        <taxon>Insecta</taxon>
        <taxon>Pterygota</taxon>
        <taxon>Neoptera</taxon>
        <taxon>Endopterygota</taxon>
        <taxon>Lepidoptera</taxon>
        <taxon>Glossata</taxon>
        <taxon>Ditrysia</taxon>
        <taxon>Tortricoidea</taxon>
        <taxon>Tortricidae</taxon>
        <taxon>Tortricinae</taxon>
        <taxon>Choristoneura</taxon>
    </lineage>
</organism>
<evidence type="ECO:0000313" key="1">
    <source>
        <dbReference type="EMBL" id="KAI8433703.1"/>
    </source>
</evidence>
<dbReference type="Proteomes" id="UP001064048">
    <property type="component" value="Chromosome 29"/>
</dbReference>
<name>A0ACC0KBN3_CHOFU</name>
<gene>
    <name evidence="1" type="ORF">MSG28_015698</name>
</gene>
<reference evidence="1 2" key="1">
    <citation type="journal article" date="2022" name="Genome Biol. Evol.">
        <title>The Spruce Budworm Genome: Reconstructing the Evolutionary History of Antifreeze Proteins.</title>
        <authorList>
            <person name="Beliveau C."/>
            <person name="Gagne P."/>
            <person name="Picq S."/>
            <person name="Vernygora O."/>
            <person name="Keeling C.I."/>
            <person name="Pinkney K."/>
            <person name="Doucet D."/>
            <person name="Wen F."/>
            <person name="Johnston J.S."/>
            <person name="Maaroufi H."/>
            <person name="Boyle B."/>
            <person name="Laroche J."/>
            <person name="Dewar K."/>
            <person name="Juretic N."/>
            <person name="Blackburn G."/>
            <person name="Nisole A."/>
            <person name="Brunet B."/>
            <person name="Brandao M."/>
            <person name="Lumley L."/>
            <person name="Duan J."/>
            <person name="Quan G."/>
            <person name="Lucarotti C.J."/>
            <person name="Roe A.D."/>
            <person name="Sperling F.A.H."/>
            <person name="Levesque R.C."/>
            <person name="Cusson M."/>
        </authorList>
    </citation>
    <scope>NUCLEOTIDE SEQUENCE [LARGE SCALE GENOMIC DNA]</scope>
    <source>
        <strain evidence="1">Glfc:IPQL:Cfum</strain>
    </source>
</reference>
<sequence length="109" mass="13192">MQIITFTHRGKYCMIHVPFTQPDFELPTLPEWPEEWPEWPEEWPEFPWPELLPNTKQHKELMRNIQKVQTQTKRYNQIIGTDMDLMRYTQRKPVLLESHSPSTRTPAAF</sequence>